<name>A0ABR6HTQ5_9RHOB</name>
<dbReference type="PANTHER" id="PTHR38340:SF1">
    <property type="entry name" value="S-LAYER PROTEIN"/>
    <property type="match status" value="1"/>
</dbReference>
<dbReference type="InterPro" id="IPR000757">
    <property type="entry name" value="Beta-glucanase-like"/>
</dbReference>
<dbReference type="InterPro" id="IPR013320">
    <property type="entry name" value="ConA-like_dom_sf"/>
</dbReference>
<feature type="domain" description="Peptidase M10 serralysin C-terminal" evidence="7">
    <location>
        <begin position="200"/>
        <end position="324"/>
    </location>
</feature>
<dbReference type="InterPro" id="IPR001343">
    <property type="entry name" value="Hemolysn_Ca-bd"/>
</dbReference>
<dbReference type="InterPro" id="IPR050557">
    <property type="entry name" value="RTX_toxin/Mannuronan_C5-epim"/>
</dbReference>
<comment type="similarity">
    <text evidence="3">Belongs to the glycosyl hydrolase 16 family.</text>
</comment>
<keyword evidence="5" id="KW-0677">Repeat</keyword>
<dbReference type="RefSeq" id="WP_183475384.1">
    <property type="nucleotide sequence ID" value="NZ_JACIBX010000031.1"/>
</dbReference>
<dbReference type="SUPFAM" id="SSF51120">
    <property type="entry name" value="beta-Roll"/>
    <property type="match status" value="1"/>
</dbReference>
<dbReference type="PRINTS" id="PR00313">
    <property type="entry name" value="CABNDNGRPT"/>
</dbReference>
<proteinExistence type="inferred from homology"/>
<protein>
    <submittedName>
        <fullName evidence="8">Ca2+-binding RTX toxin-like protein</fullName>
    </submittedName>
</protein>
<evidence type="ECO:0000259" key="7">
    <source>
        <dbReference type="Pfam" id="PF08548"/>
    </source>
</evidence>
<keyword evidence="9" id="KW-1185">Reference proteome</keyword>
<evidence type="ECO:0000256" key="3">
    <source>
        <dbReference type="ARBA" id="ARBA00006865"/>
    </source>
</evidence>
<dbReference type="Pfam" id="PF00353">
    <property type="entry name" value="HemolysinCabind"/>
    <property type="match status" value="1"/>
</dbReference>
<keyword evidence="4" id="KW-0964">Secreted</keyword>
<evidence type="ECO:0000256" key="1">
    <source>
        <dbReference type="ARBA" id="ARBA00001913"/>
    </source>
</evidence>
<comment type="caution">
    <text evidence="8">The sequence shown here is derived from an EMBL/GenBank/DDBJ whole genome shotgun (WGS) entry which is preliminary data.</text>
</comment>
<evidence type="ECO:0000256" key="5">
    <source>
        <dbReference type="ARBA" id="ARBA00022737"/>
    </source>
</evidence>
<dbReference type="Pfam" id="PF08548">
    <property type="entry name" value="Peptidase_M10_C"/>
    <property type="match status" value="1"/>
</dbReference>
<evidence type="ECO:0000313" key="9">
    <source>
        <dbReference type="Proteomes" id="UP000576152"/>
    </source>
</evidence>
<evidence type="ECO:0000256" key="2">
    <source>
        <dbReference type="ARBA" id="ARBA00004613"/>
    </source>
</evidence>
<dbReference type="Gene3D" id="2.60.120.200">
    <property type="match status" value="1"/>
</dbReference>
<dbReference type="Proteomes" id="UP000576152">
    <property type="component" value="Unassembled WGS sequence"/>
</dbReference>
<dbReference type="Pfam" id="PF00722">
    <property type="entry name" value="Glyco_hydro_16"/>
    <property type="match status" value="1"/>
</dbReference>
<dbReference type="InterPro" id="IPR013858">
    <property type="entry name" value="Peptidase_M10B_C"/>
</dbReference>
<evidence type="ECO:0000256" key="4">
    <source>
        <dbReference type="ARBA" id="ARBA00022525"/>
    </source>
</evidence>
<feature type="domain" description="GH16" evidence="6">
    <location>
        <begin position="5"/>
        <end position="119"/>
    </location>
</feature>
<dbReference type="InterPro" id="IPR011049">
    <property type="entry name" value="Serralysin-like_metalloprot_C"/>
</dbReference>
<gene>
    <name evidence="8" type="ORF">FHS00_003545</name>
</gene>
<evidence type="ECO:0000313" key="8">
    <source>
        <dbReference type="EMBL" id="MBB3713932.1"/>
    </source>
</evidence>
<feature type="non-terminal residue" evidence="8">
    <location>
        <position position="1"/>
    </location>
</feature>
<comment type="subcellular location">
    <subcellularLocation>
        <location evidence="2">Secreted</location>
    </subcellularLocation>
</comment>
<dbReference type="Gene3D" id="2.150.10.10">
    <property type="entry name" value="Serralysin-like metalloprotease, C-terminal"/>
    <property type="match status" value="1"/>
</dbReference>
<dbReference type="SUPFAM" id="SSF49899">
    <property type="entry name" value="Concanavalin A-like lectins/glucanases"/>
    <property type="match status" value="1"/>
</dbReference>
<comment type="cofactor">
    <cofactor evidence="1">
        <name>Ca(2+)</name>
        <dbReference type="ChEBI" id="CHEBI:29108"/>
    </cofactor>
</comment>
<dbReference type="InterPro" id="IPR018511">
    <property type="entry name" value="Hemolysin-typ_Ca-bd_CS"/>
</dbReference>
<evidence type="ECO:0000259" key="6">
    <source>
        <dbReference type="Pfam" id="PF00722"/>
    </source>
</evidence>
<sequence>DHFNDPWIEFDFEFLGRDGGDFDGDGDIDIHHVRLNIYMQTAFGDVITLEQTNGWQPVIVDLGFDATEGFHTYEMVVTGSEAVFVVDGAVIGRFGGGDMLYGTWTTGEMKGFANLWCVDPSLENWAGEWAYSGKPIVGTLSSMEVRPGELGGFGALPSNLTLNGTKRSDDLIGQNGHDMIYGHEGNDVLSGNRGHDRLYGGEGKDTLFGGAGSDILNGGGGQDMLYGGAGDGLRDVFVFTSTSDSAQGKQCDKIHDFVSGIDLIDLSGIDANTRATAAGDQAFLFSYTTAQAHSVWYTKSGSDLTLRGDVNGDKTADFEIRLADISALAIGDLVL</sequence>
<reference evidence="8 9" key="1">
    <citation type="submission" date="2020-08" db="EMBL/GenBank/DDBJ databases">
        <title>Genomic Encyclopedia of Type Strains, Phase III (KMG-III): the genomes of soil and plant-associated and newly described type strains.</title>
        <authorList>
            <person name="Whitman W."/>
        </authorList>
    </citation>
    <scope>NUCLEOTIDE SEQUENCE [LARGE SCALE GENOMIC DNA]</scope>
    <source>
        <strain evidence="8 9">CECT 8572</strain>
    </source>
</reference>
<dbReference type="PANTHER" id="PTHR38340">
    <property type="entry name" value="S-LAYER PROTEIN"/>
    <property type="match status" value="1"/>
</dbReference>
<dbReference type="PROSITE" id="PS00330">
    <property type="entry name" value="HEMOLYSIN_CALCIUM"/>
    <property type="match status" value="3"/>
</dbReference>
<organism evidence="8 9">
    <name type="scientific">Limimaricola variabilis</name>
    <dbReference type="NCBI Taxonomy" id="1492771"/>
    <lineage>
        <taxon>Bacteria</taxon>
        <taxon>Pseudomonadati</taxon>
        <taxon>Pseudomonadota</taxon>
        <taxon>Alphaproteobacteria</taxon>
        <taxon>Rhodobacterales</taxon>
        <taxon>Paracoccaceae</taxon>
        <taxon>Limimaricola</taxon>
    </lineage>
</organism>
<accession>A0ABR6HTQ5</accession>
<dbReference type="EMBL" id="JACIBX010000031">
    <property type="protein sequence ID" value="MBB3713932.1"/>
    <property type="molecule type" value="Genomic_DNA"/>
</dbReference>